<dbReference type="STRING" id="360095.BARBAKC583_0524"/>
<dbReference type="HOGENOM" id="CLU_2987350_0_0_5"/>
<name>A1US86_BARBK</name>
<organism evidence="1 2">
    <name type="scientific">Bartonella bacilliformis (strain ATCC 35685 / KC583 / Herrer 020/F12,63)</name>
    <dbReference type="NCBI Taxonomy" id="360095"/>
    <lineage>
        <taxon>Bacteria</taxon>
        <taxon>Pseudomonadati</taxon>
        <taxon>Pseudomonadota</taxon>
        <taxon>Alphaproteobacteria</taxon>
        <taxon>Hyphomicrobiales</taxon>
        <taxon>Bartonellaceae</taxon>
        <taxon>Bartonella</taxon>
    </lineage>
</organism>
<sequence>MPIKNEKFTLSLFLQKKQLQLCTTLNIMAKTAHISETPMNKTLFTDLKHLCFFTEML</sequence>
<dbReference type="EMBL" id="CP000524">
    <property type="protein sequence ID" value="ABM45014.1"/>
    <property type="molecule type" value="Genomic_DNA"/>
</dbReference>
<evidence type="ECO:0000313" key="2">
    <source>
        <dbReference type="Proteomes" id="UP000000643"/>
    </source>
</evidence>
<reference evidence="1 2" key="1">
    <citation type="submission" date="2006-12" db="EMBL/GenBank/DDBJ databases">
        <authorList>
            <person name="Hendrix L."/>
            <person name="Mohamoud Y."/>
            <person name="Radune D."/>
            <person name="Shvartsbeyn A."/>
            <person name="Daugherty S."/>
            <person name="Dodson R."/>
            <person name="Durkin A.S."/>
            <person name="Harkins D."/>
            <person name="Huot H."/>
            <person name="Kothari S.P."/>
            <person name="Madupu R."/>
            <person name="Li J."/>
            <person name="Nelson W.C."/>
            <person name="Shrivastava S."/>
            <person name="Giglio M.G."/>
            <person name="Haft D."/>
            <person name="Selengut J."/>
            <person name="Fraser-Ligget C."/>
            <person name="Seshadri R."/>
        </authorList>
    </citation>
    <scope>NUCLEOTIDE SEQUENCE [LARGE SCALE GENOMIC DNA]</scope>
    <source>
        <strain evidence="2">ATCC 35685 / NCTC 12138 / KC583</strain>
    </source>
</reference>
<proteinExistence type="predicted"/>
<gene>
    <name evidence="1" type="ordered locus">BARBAKC583_0524</name>
</gene>
<dbReference type="KEGG" id="bbk:BARBAKC583_0524"/>
<dbReference type="AlphaFoldDB" id="A1US86"/>
<protein>
    <submittedName>
        <fullName evidence="1">Uncharacterized protein</fullName>
    </submittedName>
</protein>
<dbReference type="Proteomes" id="UP000000643">
    <property type="component" value="Chromosome"/>
</dbReference>
<accession>A1US86</accession>
<evidence type="ECO:0000313" key="1">
    <source>
        <dbReference type="EMBL" id="ABM45014.1"/>
    </source>
</evidence>